<evidence type="ECO:0000256" key="9">
    <source>
        <dbReference type="SAM" id="Phobius"/>
    </source>
</evidence>
<feature type="transmembrane region" description="Helical" evidence="9">
    <location>
        <begin position="60"/>
        <end position="78"/>
    </location>
</feature>
<dbReference type="PRINTS" id="PR00237">
    <property type="entry name" value="GPCRRHODOPSN"/>
</dbReference>
<feature type="transmembrane region" description="Helical" evidence="9">
    <location>
        <begin position="98"/>
        <end position="120"/>
    </location>
</feature>
<comment type="subcellular location">
    <subcellularLocation>
        <location evidence="1">Membrane</location>
        <topology evidence="1">Multi-pass membrane protein</topology>
    </subcellularLocation>
</comment>
<keyword evidence="4" id="KW-0297">G-protein coupled receptor</keyword>
<reference evidence="10" key="1">
    <citation type="submission" date="2020-04" db="EMBL/GenBank/DDBJ databases">
        <authorList>
            <person name="Alioto T."/>
            <person name="Alioto T."/>
            <person name="Gomez Garrido J."/>
        </authorList>
    </citation>
    <scope>NUCLEOTIDE SEQUENCE</scope>
    <source>
        <strain evidence="10">A484AB</strain>
    </source>
</reference>
<feature type="transmembrane region" description="Helical" evidence="9">
    <location>
        <begin position="29"/>
        <end position="48"/>
    </location>
</feature>
<organism evidence="10 11">
    <name type="scientific">Paramuricea clavata</name>
    <name type="common">Red gorgonian</name>
    <name type="synonym">Violescent sea-whip</name>
    <dbReference type="NCBI Taxonomy" id="317549"/>
    <lineage>
        <taxon>Eukaryota</taxon>
        <taxon>Metazoa</taxon>
        <taxon>Cnidaria</taxon>
        <taxon>Anthozoa</taxon>
        <taxon>Octocorallia</taxon>
        <taxon>Malacalcyonacea</taxon>
        <taxon>Plexauridae</taxon>
        <taxon>Paramuricea</taxon>
    </lineage>
</organism>
<evidence type="ECO:0000256" key="2">
    <source>
        <dbReference type="ARBA" id="ARBA00022692"/>
    </source>
</evidence>
<keyword evidence="5 9" id="KW-0472">Membrane</keyword>
<evidence type="ECO:0000313" key="10">
    <source>
        <dbReference type="EMBL" id="CAB4024611.1"/>
    </source>
</evidence>
<accession>A0A6S7J411</accession>
<evidence type="ECO:0000256" key="4">
    <source>
        <dbReference type="ARBA" id="ARBA00023040"/>
    </source>
</evidence>
<keyword evidence="11" id="KW-1185">Reference proteome</keyword>
<dbReference type="GO" id="GO:0016020">
    <property type="term" value="C:membrane"/>
    <property type="evidence" value="ECO:0007669"/>
    <property type="project" value="UniProtKB-SubCell"/>
</dbReference>
<name>A0A6S7J411_PARCT</name>
<feature type="transmembrane region" description="Helical" evidence="9">
    <location>
        <begin position="141"/>
        <end position="162"/>
    </location>
</feature>
<evidence type="ECO:0000313" key="11">
    <source>
        <dbReference type="Proteomes" id="UP001152795"/>
    </source>
</evidence>
<dbReference type="PANTHER" id="PTHR24243:SF208">
    <property type="entry name" value="PYROKININ-1 RECEPTOR"/>
    <property type="match status" value="1"/>
</dbReference>
<keyword evidence="6 10" id="KW-0675">Receptor</keyword>
<evidence type="ECO:0000256" key="5">
    <source>
        <dbReference type="ARBA" id="ARBA00023136"/>
    </source>
</evidence>
<dbReference type="SUPFAM" id="SSF81321">
    <property type="entry name" value="Family A G protein-coupled receptor-like"/>
    <property type="match status" value="1"/>
</dbReference>
<dbReference type="EMBL" id="CACRXK020013132">
    <property type="protein sequence ID" value="CAB4024611.1"/>
    <property type="molecule type" value="Genomic_DNA"/>
</dbReference>
<feature type="transmembrane region" description="Helical" evidence="9">
    <location>
        <begin position="226"/>
        <end position="249"/>
    </location>
</feature>
<dbReference type="Pfam" id="PF00001">
    <property type="entry name" value="7tm_1"/>
    <property type="match status" value="1"/>
</dbReference>
<keyword evidence="3 9" id="KW-1133">Transmembrane helix</keyword>
<dbReference type="GO" id="GO:0004930">
    <property type="term" value="F:G protein-coupled receptor activity"/>
    <property type="evidence" value="ECO:0007669"/>
    <property type="project" value="UniProtKB-KW"/>
</dbReference>
<gene>
    <name evidence="10" type="ORF">PACLA_8A031115</name>
</gene>
<evidence type="ECO:0000256" key="8">
    <source>
        <dbReference type="SAM" id="MobiDB-lite"/>
    </source>
</evidence>
<dbReference type="InterPro" id="IPR017452">
    <property type="entry name" value="GPCR_Rhodpsn_7TM"/>
</dbReference>
<dbReference type="AlphaFoldDB" id="A0A6S7J411"/>
<keyword evidence="7" id="KW-0807">Transducer</keyword>
<keyword evidence="2 9" id="KW-0812">Transmembrane</keyword>
<dbReference type="PANTHER" id="PTHR24243">
    <property type="entry name" value="G-PROTEIN COUPLED RECEPTOR"/>
    <property type="match status" value="1"/>
</dbReference>
<dbReference type="Proteomes" id="UP001152795">
    <property type="component" value="Unassembled WGS sequence"/>
</dbReference>
<dbReference type="OrthoDB" id="5984709at2759"/>
<dbReference type="CDD" id="cd00637">
    <property type="entry name" value="7tm_classA_rhodopsin-like"/>
    <property type="match status" value="1"/>
</dbReference>
<evidence type="ECO:0000256" key="3">
    <source>
        <dbReference type="ARBA" id="ARBA00022989"/>
    </source>
</evidence>
<feature type="region of interest" description="Disordered" evidence="8">
    <location>
        <begin position="326"/>
        <end position="352"/>
    </location>
</feature>
<feature type="compositionally biased region" description="Basic and acidic residues" evidence="8">
    <location>
        <begin position="326"/>
        <end position="341"/>
    </location>
</feature>
<comment type="caution">
    <text evidence="10">The sequence shown here is derived from an EMBL/GenBank/DDBJ whole genome shotgun (WGS) entry which is preliminary data.</text>
</comment>
<sequence>MAANATTGNVSSNATTGENEWNMTYHTTLTILAFIIVIVNVPVVVLYFNISSLRHSAGNTFLVGLALADILCACVMIPTGIACEIRFLGDVHNSNVCIFYYVSNITLSLGSIYHIVAATVAKYFAIVHPMRNITACTKPRVHFIVASIWIVSFLVGHIPFYVKHMGTRDDEIMHKHAIFLIVFAFAIPTFILICIHVHIYLRLFLNSRPGVLIAGTNTRSENNRRIAILFFLLFLFFIISWLPSYLLWAKFINPRDEVHEALAIFRFLAPVINPLMFTFAKRDFRKAAVSLVSRLRGRQRAFSSRRSYHTQATSSVDRTNFIDKLNTEKSSKVEQPEREETTVNEPEEMQII</sequence>
<dbReference type="PROSITE" id="PS50262">
    <property type="entry name" value="G_PROTEIN_RECEP_F1_2"/>
    <property type="match status" value="1"/>
</dbReference>
<feature type="transmembrane region" description="Helical" evidence="9">
    <location>
        <begin position="177"/>
        <end position="205"/>
    </location>
</feature>
<evidence type="ECO:0000256" key="1">
    <source>
        <dbReference type="ARBA" id="ARBA00004141"/>
    </source>
</evidence>
<dbReference type="Gene3D" id="1.20.1070.10">
    <property type="entry name" value="Rhodopsin 7-helix transmembrane proteins"/>
    <property type="match status" value="1"/>
</dbReference>
<protein>
    <submittedName>
        <fullName evidence="10">Histamine H2 receptor-like</fullName>
    </submittedName>
</protein>
<evidence type="ECO:0000256" key="7">
    <source>
        <dbReference type="ARBA" id="ARBA00023224"/>
    </source>
</evidence>
<evidence type="ECO:0000256" key="6">
    <source>
        <dbReference type="ARBA" id="ARBA00023170"/>
    </source>
</evidence>
<feature type="transmembrane region" description="Helical" evidence="9">
    <location>
        <begin position="261"/>
        <end position="280"/>
    </location>
</feature>
<dbReference type="InterPro" id="IPR000276">
    <property type="entry name" value="GPCR_Rhodpsn"/>
</dbReference>
<proteinExistence type="predicted"/>